<keyword evidence="6" id="KW-0547">Nucleotide-binding</keyword>
<evidence type="ECO:0000256" key="5">
    <source>
        <dbReference type="ARBA" id="ARBA00022737"/>
    </source>
</evidence>
<keyword evidence="7" id="KW-0418">Kinase</keyword>
<dbReference type="SUPFAM" id="SSF50978">
    <property type="entry name" value="WD40 repeat-like"/>
    <property type="match status" value="1"/>
</dbReference>
<dbReference type="Pfam" id="PF00400">
    <property type="entry name" value="WD40"/>
    <property type="match status" value="2"/>
</dbReference>
<dbReference type="InterPro" id="IPR045162">
    <property type="entry name" value="Vps15-like"/>
</dbReference>
<dbReference type="EMBL" id="BDSP01000255">
    <property type="protein sequence ID" value="GAX27287.1"/>
    <property type="molecule type" value="Genomic_DNA"/>
</dbReference>
<dbReference type="InterPro" id="IPR011009">
    <property type="entry name" value="Kinase-like_dom_sf"/>
</dbReference>
<feature type="domain" description="Protein kinase" evidence="10">
    <location>
        <begin position="1"/>
        <end position="309"/>
    </location>
</feature>
<evidence type="ECO:0000259" key="10">
    <source>
        <dbReference type="PROSITE" id="PS50011"/>
    </source>
</evidence>
<dbReference type="EC" id="2.7.11.1" evidence="1"/>
<dbReference type="PANTHER" id="PTHR17583">
    <property type="entry name" value="PHOSPHOINOSITIDE 3-KINASE REGULATORY SUBUNIT 4"/>
    <property type="match status" value="1"/>
</dbReference>
<keyword evidence="2" id="KW-0723">Serine/threonine-protein kinase</keyword>
<dbReference type="GO" id="GO:0034271">
    <property type="term" value="C:phosphatidylinositol 3-kinase complex, class III, type I"/>
    <property type="evidence" value="ECO:0007669"/>
    <property type="project" value="TreeGrafter"/>
</dbReference>
<organism evidence="11 12">
    <name type="scientific">Fistulifera solaris</name>
    <name type="common">Oleaginous diatom</name>
    <dbReference type="NCBI Taxonomy" id="1519565"/>
    <lineage>
        <taxon>Eukaryota</taxon>
        <taxon>Sar</taxon>
        <taxon>Stramenopiles</taxon>
        <taxon>Ochrophyta</taxon>
        <taxon>Bacillariophyta</taxon>
        <taxon>Bacillariophyceae</taxon>
        <taxon>Bacillariophycidae</taxon>
        <taxon>Naviculales</taxon>
        <taxon>Naviculaceae</taxon>
        <taxon>Fistulifera</taxon>
    </lineage>
</organism>
<dbReference type="SMART" id="SM00220">
    <property type="entry name" value="S_TKc"/>
    <property type="match status" value="1"/>
</dbReference>
<dbReference type="Gene3D" id="1.25.10.10">
    <property type="entry name" value="Leucine-rich Repeat Variant"/>
    <property type="match status" value="2"/>
</dbReference>
<evidence type="ECO:0000256" key="4">
    <source>
        <dbReference type="ARBA" id="ARBA00022679"/>
    </source>
</evidence>
<evidence type="ECO:0000256" key="2">
    <source>
        <dbReference type="ARBA" id="ARBA00022527"/>
    </source>
</evidence>
<evidence type="ECO:0000313" key="11">
    <source>
        <dbReference type="EMBL" id="GAX27287.1"/>
    </source>
</evidence>
<evidence type="ECO:0000256" key="7">
    <source>
        <dbReference type="ARBA" id="ARBA00022777"/>
    </source>
</evidence>
<dbReference type="InterPro" id="IPR016024">
    <property type="entry name" value="ARM-type_fold"/>
</dbReference>
<dbReference type="Gene3D" id="2.130.10.10">
    <property type="entry name" value="YVTN repeat-like/Quinoprotein amine dehydrogenase"/>
    <property type="match status" value="1"/>
</dbReference>
<dbReference type="InterPro" id="IPR015943">
    <property type="entry name" value="WD40/YVTN_repeat-like_dom_sf"/>
</dbReference>
<dbReference type="GO" id="GO:0005524">
    <property type="term" value="F:ATP binding"/>
    <property type="evidence" value="ECO:0007669"/>
    <property type="project" value="UniProtKB-KW"/>
</dbReference>
<dbReference type="InterPro" id="IPR055231">
    <property type="entry name" value="2AA_helical"/>
</dbReference>
<reference evidence="11 12" key="1">
    <citation type="journal article" date="2015" name="Plant Cell">
        <title>Oil accumulation by the oleaginous diatom Fistulifera solaris as revealed by the genome and transcriptome.</title>
        <authorList>
            <person name="Tanaka T."/>
            <person name="Maeda Y."/>
            <person name="Veluchamy A."/>
            <person name="Tanaka M."/>
            <person name="Abida H."/>
            <person name="Marechal E."/>
            <person name="Bowler C."/>
            <person name="Muto M."/>
            <person name="Sunaga Y."/>
            <person name="Tanaka M."/>
            <person name="Yoshino T."/>
            <person name="Taniguchi T."/>
            <person name="Fukuda Y."/>
            <person name="Nemoto M."/>
            <person name="Matsumoto M."/>
            <person name="Wong P.S."/>
            <person name="Aburatani S."/>
            <person name="Fujibuchi W."/>
        </authorList>
    </citation>
    <scope>NUCLEOTIDE SEQUENCE [LARGE SCALE GENOMIC DNA]</scope>
    <source>
        <strain evidence="11 12">JPCC DA0580</strain>
    </source>
</reference>
<dbReference type="PROSITE" id="PS50294">
    <property type="entry name" value="WD_REPEATS_REGION"/>
    <property type="match status" value="1"/>
</dbReference>
<dbReference type="OrthoDB" id="242910at2759"/>
<dbReference type="SUPFAM" id="SSF48371">
    <property type="entry name" value="ARM repeat"/>
    <property type="match status" value="1"/>
</dbReference>
<dbReference type="GO" id="GO:0045324">
    <property type="term" value="P:late endosome to vacuole transport"/>
    <property type="evidence" value="ECO:0007669"/>
    <property type="project" value="InterPro"/>
</dbReference>
<evidence type="ECO:0000256" key="8">
    <source>
        <dbReference type="ARBA" id="ARBA00022840"/>
    </source>
</evidence>
<dbReference type="GO" id="GO:0016236">
    <property type="term" value="P:macroautophagy"/>
    <property type="evidence" value="ECO:0007669"/>
    <property type="project" value="InterPro"/>
</dbReference>
<dbReference type="InterPro" id="IPR036322">
    <property type="entry name" value="WD40_repeat_dom_sf"/>
</dbReference>
<evidence type="ECO:0000256" key="3">
    <source>
        <dbReference type="ARBA" id="ARBA00022574"/>
    </source>
</evidence>
<evidence type="ECO:0000256" key="6">
    <source>
        <dbReference type="ARBA" id="ARBA00022741"/>
    </source>
</evidence>
<proteinExistence type="predicted"/>
<dbReference type="Gene3D" id="1.10.510.10">
    <property type="entry name" value="Transferase(Phosphotransferase) domain 1"/>
    <property type="match status" value="1"/>
</dbReference>
<dbReference type="Pfam" id="PF22956">
    <property type="entry name" value="VPS15-like_hel"/>
    <property type="match status" value="2"/>
</dbReference>
<name>A0A1Z5KM94_FISSO</name>
<dbReference type="PANTHER" id="PTHR17583:SF0">
    <property type="entry name" value="PHOSPHOINOSITIDE 3-KINASE REGULATORY SUBUNIT 4"/>
    <property type="match status" value="1"/>
</dbReference>
<dbReference type="PROSITE" id="PS50011">
    <property type="entry name" value="PROTEIN_KINASE_DOM"/>
    <property type="match status" value="1"/>
</dbReference>
<dbReference type="SUPFAM" id="SSF56112">
    <property type="entry name" value="Protein kinase-like (PK-like)"/>
    <property type="match status" value="1"/>
</dbReference>
<dbReference type="InterPro" id="IPR001680">
    <property type="entry name" value="WD40_rpt"/>
</dbReference>
<keyword evidence="8" id="KW-0067">ATP-binding</keyword>
<dbReference type="Pfam" id="PF00069">
    <property type="entry name" value="Pkinase"/>
    <property type="match status" value="1"/>
</dbReference>
<comment type="caution">
    <text evidence="11">The sequence shown here is derived from an EMBL/GenBank/DDBJ whole genome shotgun (WGS) entry which is preliminary data.</text>
</comment>
<evidence type="ECO:0000313" key="12">
    <source>
        <dbReference type="Proteomes" id="UP000198406"/>
    </source>
</evidence>
<protein>
    <recommendedName>
        <fullName evidence="1">non-specific serine/threonine protein kinase</fullName>
        <ecNumber evidence="1">2.7.11.1</ecNumber>
    </recommendedName>
</protein>
<evidence type="ECO:0000256" key="9">
    <source>
        <dbReference type="PROSITE-ProRule" id="PRU00221"/>
    </source>
</evidence>
<dbReference type="InParanoid" id="A0A1Z5KM94"/>
<feature type="repeat" description="WD" evidence="9">
    <location>
        <begin position="1114"/>
        <end position="1146"/>
    </location>
</feature>
<sequence length="1293" mass="143063">MKSFRLRHRETESTAVLKTCWVLLNNNKENDEILVQQREELQRIQKSLKGSSCIAPFLAYWSHHETSRPCRTGGFWTPVYLLRPHFYTTLSDRLTCRPWLHSVEKLWIAQQLLQALQPLHDAGVVHGCITTENCVLSATGWLMLTDIGSYKSWTNLPDDDPSEFVYYFQPTDDTRGTRCYLAPERFRSKSTPPATEDGNEDIAERNTKGFSLIPEMDIFSVGCVLTEIFLNGESCLTLGDLMEYRSNGSMTLILQQKINKVERPGIRAACKHMLALNPNDRLSSAGAYLDRLAASEPFPKAFELLHPLVEKITTKTSTPDARLALAAQMYEDIIWEAVGVRDSHTHMYLNKVLGLTTASEDQGESGGHAQKQDAHTKPVLNDFVWDDSSTLLEQLEKLQVNDDSLIECSSDDNFSPSKITISEERTDLSKNSILIYLQIITATVRHVQRPASKLVALKILKCLAEFLSDEARLQRIIPVAISLLQDQDALVRAMSVQVLTSSLAMIKSFPPSDSQIFPQYIFKRVAHLISDPSLVARLSFAQCIARLAETAQRFLDISHAVRLYEAVSSGTKSSEDSVRLFQNQEAVFDDKVHKLLCDDPSTSSRRSVINEADGTEMTSDTTVGKSLISNSYSTDLSHLQETVSRWVVQLTTDQSSQSSLSKRAILHDLGRLCDFFGLEGVTAFILPQILAFLNEKKDWELRQALFDHLPSVCCVIGCAATEEFVLPCVEIGLVDAEERVICSALCCLCDLVRAGLLTRGTILGVNSIKDKAQNSFPCLLDKYGILLLHPSQEIRSNAIKAFSAMCEILGPIDTAVFVMPILGRFFRFTPSAQALCTVAGMELSLDIPWSRETFVNELNLETQTSSDGSQTPGTWTSVGISSDSVKLDMNMQNKKTNFTTTGIEKKDPQKEKLQEYMRMLLKHTTVFNLQDRFMSDNPSASGIEGSVKLAQNVMFPKQNGRDQRIVPEWYVSLRDQIAENQCNVSADSAIRSVSSLGDVFGLSIMGPLDGTSERVVVASTEEQAKMVTIANVHGKELKIVEAAFRGCWGAEVALSPDNLDTCLLVTKLKAMQVPPLPPKLGGVADVGQRTLGKPGASKFWKPKMNAMLATSTTVTGHQAPVVRLAVSADQTFFVSASHDGTCRVWETAQIEDSPGILESCAIYAGHKNPARINDIAMLEGSHSVVSGASDGSLHIWRADMLPASKPNKYQQDQRMDTRVVGATNIKEVDKREGEVMCVSHFSSASASLVTYATQKGVIHSLDLRDTREPFTLHHGGEIGYLTSLALGSDRSFI</sequence>
<keyword evidence="4 11" id="KW-0808">Transferase</keyword>
<keyword evidence="3 9" id="KW-0853">WD repeat</keyword>
<dbReference type="GO" id="GO:0034272">
    <property type="term" value="C:phosphatidylinositol 3-kinase complex, class III, type II"/>
    <property type="evidence" value="ECO:0007669"/>
    <property type="project" value="TreeGrafter"/>
</dbReference>
<dbReference type="InterPro" id="IPR011989">
    <property type="entry name" value="ARM-like"/>
</dbReference>
<dbReference type="PROSITE" id="PS50082">
    <property type="entry name" value="WD_REPEATS_2"/>
    <property type="match status" value="1"/>
</dbReference>
<dbReference type="GO" id="GO:0006623">
    <property type="term" value="P:protein targeting to vacuole"/>
    <property type="evidence" value="ECO:0007669"/>
    <property type="project" value="TreeGrafter"/>
</dbReference>
<evidence type="ECO:0000256" key="1">
    <source>
        <dbReference type="ARBA" id="ARBA00012513"/>
    </source>
</evidence>
<dbReference type="GO" id="GO:0071561">
    <property type="term" value="C:nucleus-vacuole junction"/>
    <property type="evidence" value="ECO:0007669"/>
    <property type="project" value="TreeGrafter"/>
</dbReference>
<gene>
    <name evidence="11" type="ORF">FisN_23Lh146</name>
</gene>
<dbReference type="GO" id="GO:0004674">
    <property type="term" value="F:protein serine/threonine kinase activity"/>
    <property type="evidence" value="ECO:0007669"/>
    <property type="project" value="UniProtKB-KW"/>
</dbReference>
<dbReference type="InterPro" id="IPR000719">
    <property type="entry name" value="Prot_kinase_dom"/>
</dbReference>
<accession>A0A1Z5KM94</accession>
<keyword evidence="12" id="KW-1185">Reference proteome</keyword>
<dbReference type="SMART" id="SM00320">
    <property type="entry name" value="WD40"/>
    <property type="match status" value="2"/>
</dbReference>
<dbReference type="GO" id="GO:0005770">
    <property type="term" value="C:late endosome"/>
    <property type="evidence" value="ECO:0007669"/>
    <property type="project" value="TreeGrafter"/>
</dbReference>
<dbReference type="Proteomes" id="UP000198406">
    <property type="component" value="Unassembled WGS sequence"/>
</dbReference>
<keyword evidence="5" id="KW-0677">Repeat</keyword>